<name>A0ABR4YHN5_9BACT</name>
<dbReference type="InterPro" id="IPR024747">
    <property type="entry name" value="Pyridox_Oxase-rel"/>
</dbReference>
<dbReference type="Pfam" id="PF12900">
    <property type="entry name" value="Pyridox_ox_2"/>
    <property type="match status" value="1"/>
</dbReference>
<dbReference type="EMBL" id="JRGF01000009">
    <property type="protein sequence ID" value="KHE41684.1"/>
    <property type="molecule type" value="Genomic_DNA"/>
</dbReference>
<dbReference type="PANTHER" id="PTHR34071:SF2">
    <property type="entry name" value="FLAVIN-NUCLEOTIDE-BINDING PROTEIN"/>
    <property type="match status" value="1"/>
</dbReference>
<keyword evidence="2" id="KW-1185">Reference proteome</keyword>
<organism evidence="1 2">
    <name type="scientific">Alistipes inops</name>
    <dbReference type="NCBI Taxonomy" id="1501391"/>
    <lineage>
        <taxon>Bacteria</taxon>
        <taxon>Pseudomonadati</taxon>
        <taxon>Bacteroidota</taxon>
        <taxon>Bacteroidia</taxon>
        <taxon>Bacteroidales</taxon>
        <taxon>Rikenellaceae</taxon>
        <taxon>Alistipes</taxon>
    </lineage>
</organism>
<dbReference type="Gene3D" id="2.30.110.10">
    <property type="entry name" value="Electron Transport, Fmn-binding Protein, Chain A"/>
    <property type="match status" value="1"/>
</dbReference>
<accession>A0ABR4YHN5</accession>
<sequence length="163" mass="18024">MTAVKYDNSPVRRQDRLLEEEHAAELLRSGEYGFLALGGGRGGYGVPVNYAAEGSRIYIHCAPEGEKLRRIGQDAQAVFCVVGRTAPQPERFTTEYESIMASGVVSVVSDDGERMRALSLIVEKYSPGYEEQGAVYARKSFARTVVLRLDIRSMTGKCKRLGR</sequence>
<reference evidence="1 2" key="1">
    <citation type="submission" date="2014-09" db="EMBL/GenBank/DDBJ databases">
        <title>Alistipes sp. 627, sp. nov., a novel member of the family Rikenellaceae isolated from human faeces.</title>
        <authorList>
            <person name="Shkoporov A.N."/>
            <person name="Chaplin A.V."/>
            <person name="Motuzova O.V."/>
            <person name="Kafarskaia L.I."/>
            <person name="Khokhlova E.V."/>
            <person name="Efimov B.A."/>
        </authorList>
    </citation>
    <scope>NUCLEOTIDE SEQUENCE [LARGE SCALE GENOMIC DNA]</scope>
    <source>
        <strain evidence="1 2">627</strain>
    </source>
</reference>
<gene>
    <name evidence="1" type="ORF">LG35_07965</name>
</gene>
<dbReference type="InterPro" id="IPR012349">
    <property type="entry name" value="Split_barrel_FMN-bd"/>
</dbReference>
<dbReference type="SUPFAM" id="SSF50475">
    <property type="entry name" value="FMN-binding split barrel"/>
    <property type="match status" value="1"/>
</dbReference>
<comment type="caution">
    <text evidence="1">The sequence shown here is derived from an EMBL/GenBank/DDBJ whole genome shotgun (WGS) entry which is preliminary data.</text>
</comment>
<proteinExistence type="predicted"/>
<evidence type="ECO:0000313" key="2">
    <source>
        <dbReference type="Proteomes" id="UP000030889"/>
    </source>
</evidence>
<dbReference type="Proteomes" id="UP000030889">
    <property type="component" value="Unassembled WGS sequence"/>
</dbReference>
<protein>
    <submittedName>
        <fullName evidence="1">5-nitroimidazole antibiotic resistance protein</fullName>
    </submittedName>
</protein>
<dbReference type="PANTHER" id="PTHR34071">
    <property type="entry name" value="5-NITROIMIDAZOLE ANTIBIOTICS RESISTANCE PROTEIN, NIMA-FAMILY-RELATED PROTEIN-RELATED"/>
    <property type="match status" value="1"/>
</dbReference>
<evidence type="ECO:0000313" key="1">
    <source>
        <dbReference type="EMBL" id="KHE41684.1"/>
    </source>
</evidence>